<feature type="compositionally biased region" description="Low complexity" evidence="1">
    <location>
        <begin position="562"/>
        <end position="572"/>
    </location>
</feature>
<sequence length="666" mass="75284">MASDGFQDIPGSYSQGHTAPVNPNESMSPSYPPPYPSHYGPDRVPMPQPQVPRTSTPTSHYPEPPPNPSAWQSQPQHYPGGINEAVHSAFHQNDSPAYLSPDVLNRITENVIQQLKSTNLGTQPPPAEPAPLPQWAQVPQNPYPSEYATPPPGVSQNPSPIPPDIYRERPDYPPAPSSGYSGSPRPYPRPPSVSPAEHRESPVSQASERGQRVEPRPRPPSREETITEMTTLEKIWGKFFEEGKPTERLGQFLRGIAAHLIEDYAPENSLVVVPEKMQKFYEDTQIPADPYPWQDIFDDRTSAISRLYRDAEAEHHLVQQKLKERPDIPGLTPRGFQRWATLQIRAHPDREYERLQKAVRHMPISNPDDRKERFPKEIPRRLFPDAPDLVLREELDQCIMKQCGLQLPSITDEEIREATVRRHKMSTSSTTSTRESVPRFSERERQSRYQPAVEDDDDEENEIIPPQQIERERKPYTAHPGGGKVYDENAAPPMSRHANTSSTGSIPRNSPVPANRGSDSYGAAPSHHRSGSSTMSRSATGRSLSPLRGSHPTSDYRHSESDLFSSSSNGGSRYPATSSAEHYYTSASPNLSGDLDDSRRYRDLDRELEDQRLYDSIREREKERERAKYRDRNPKRSSWADGDDYYRGAQSSSPVGGVDYRTYTYK</sequence>
<name>A0A2I2FHT7_ASPCN</name>
<dbReference type="EMBL" id="KZ559125">
    <property type="protein sequence ID" value="PLB40182.1"/>
    <property type="molecule type" value="Genomic_DNA"/>
</dbReference>
<feature type="compositionally biased region" description="Basic and acidic residues" evidence="1">
    <location>
        <begin position="436"/>
        <end position="447"/>
    </location>
</feature>
<feature type="compositionally biased region" description="Polar residues" evidence="1">
    <location>
        <begin position="12"/>
        <end position="27"/>
    </location>
</feature>
<reference evidence="3 4" key="1">
    <citation type="submission" date="2017-12" db="EMBL/GenBank/DDBJ databases">
        <authorList>
            <consortium name="DOE Joint Genome Institute"/>
            <person name="Haridas S."/>
            <person name="Kjaerbolling I."/>
            <person name="Vesth T.C."/>
            <person name="Frisvad J.C."/>
            <person name="Nybo J.L."/>
            <person name="Theobald S."/>
            <person name="Kuo A."/>
            <person name="Bowyer P."/>
            <person name="Matsuda Y."/>
            <person name="Mondo S."/>
            <person name="Lyhne E.K."/>
            <person name="Kogle M.E."/>
            <person name="Clum A."/>
            <person name="Lipzen A."/>
            <person name="Salamov A."/>
            <person name="Ngan C.Y."/>
            <person name="Daum C."/>
            <person name="Chiniquy J."/>
            <person name="Barry K."/>
            <person name="LaButti K."/>
            <person name="Simmons B.A."/>
            <person name="Magnuson J.K."/>
            <person name="Mortensen U.H."/>
            <person name="Larsen T.O."/>
            <person name="Grigoriev I.V."/>
            <person name="Baker S.E."/>
            <person name="Andersen M.R."/>
            <person name="Nordberg H.P."/>
            <person name="Cantor M.N."/>
            <person name="Hua S.X."/>
        </authorList>
    </citation>
    <scope>NUCLEOTIDE SEQUENCE [LARGE SCALE GENOMIC DNA]</scope>
    <source>
        <strain evidence="3 4">CBS 102.13</strain>
    </source>
</reference>
<feature type="region of interest" description="Disordered" evidence="1">
    <location>
        <begin position="1"/>
        <end position="101"/>
    </location>
</feature>
<feature type="region of interest" description="Disordered" evidence="1">
    <location>
        <begin position="617"/>
        <end position="666"/>
    </location>
</feature>
<feature type="domain" description="DUF7514" evidence="2">
    <location>
        <begin position="239"/>
        <end position="399"/>
    </location>
</feature>
<feature type="compositionally biased region" description="Pro residues" evidence="1">
    <location>
        <begin position="149"/>
        <end position="163"/>
    </location>
</feature>
<dbReference type="PANTHER" id="PTHR39611:SF1">
    <property type="entry name" value="HYDROXYPROLINE-RICH GLYCOPROTEIN DZ-HRGP"/>
    <property type="match status" value="1"/>
</dbReference>
<keyword evidence="4" id="KW-1185">Reference proteome</keyword>
<dbReference type="OrthoDB" id="5413703at2759"/>
<dbReference type="Pfam" id="PF24355">
    <property type="entry name" value="DUF7514"/>
    <property type="match status" value="1"/>
</dbReference>
<feature type="region of interest" description="Disordered" evidence="1">
    <location>
        <begin position="115"/>
        <end position="227"/>
    </location>
</feature>
<evidence type="ECO:0000313" key="3">
    <source>
        <dbReference type="EMBL" id="PLB40182.1"/>
    </source>
</evidence>
<dbReference type="AlphaFoldDB" id="A0A2I2FHT7"/>
<feature type="compositionally biased region" description="Basic and acidic residues" evidence="1">
    <location>
        <begin position="617"/>
        <end position="634"/>
    </location>
</feature>
<gene>
    <name evidence="3" type="ORF">BDW47DRAFT_92999</name>
</gene>
<accession>A0A2I2FHT7</accession>
<feature type="compositionally biased region" description="Pro residues" evidence="1">
    <location>
        <begin position="123"/>
        <end position="132"/>
    </location>
</feature>
<proteinExistence type="predicted"/>
<feature type="compositionally biased region" description="Acidic residues" evidence="1">
    <location>
        <begin position="453"/>
        <end position="462"/>
    </location>
</feature>
<feature type="compositionally biased region" description="Polar residues" evidence="1">
    <location>
        <begin position="531"/>
        <end position="543"/>
    </location>
</feature>
<organism evidence="3 4">
    <name type="scientific">Aspergillus candidus</name>
    <dbReference type="NCBI Taxonomy" id="41067"/>
    <lineage>
        <taxon>Eukaryota</taxon>
        <taxon>Fungi</taxon>
        <taxon>Dikarya</taxon>
        <taxon>Ascomycota</taxon>
        <taxon>Pezizomycotina</taxon>
        <taxon>Eurotiomycetes</taxon>
        <taxon>Eurotiomycetidae</taxon>
        <taxon>Eurotiales</taxon>
        <taxon>Aspergillaceae</taxon>
        <taxon>Aspergillus</taxon>
        <taxon>Aspergillus subgen. Circumdati</taxon>
    </lineage>
</organism>
<dbReference type="PANTHER" id="PTHR39611">
    <property type="entry name" value="HYDROXYPROLINE-RICH GLYCOPROTEIN DZ-HRGP-RELATED"/>
    <property type="match status" value="1"/>
</dbReference>
<evidence type="ECO:0000313" key="4">
    <source>
        <dbReference type="Proteomes" id="UP000234585"/>
    </source>
</evidence>
<feature type="compositionally biased region" description="Polar residues" evidence="1">
    <location>
        <begin position="497"/>
        <end position="508"/>
    </location>
</feature>
<evidence type="ECO:0000259" key="2">
    <source>
        <dbReference type="Pfam" id="PF24355"/>
    </source>
</evidence>
<dbReference type="RefSeq" id="XP_024674194.1">
    <property type="nucleotide sequence ID" value="XM_024820237.1"/>
</dbReference>
<feature type="compositionally biased region" description="Basic and acidic residues" evidence="1">
    <location>
        <begin position="209"/>
        <end position="225"/>
    </location>
</feature>
<evidence type="ECO:0000256" key="1">
    <source>
        <dbReference type="SAM" id="MobiDB-lite"/>
    </source>
</evidence>
<feature type="region of interest" description="Disordered" evidence="1">
    <location>
        <begin position="419"/>
        <end position="599"/>
    </location>
</feature>
<dbReference type="GeneID" id="36527397"/>
<feature type="compositionally biased region" description="Polar residues" evidence="1">
    <location>
        <begin position="575"/>
        <end position="590"/>
    </location>
</feature>
<dbReference type="Proteomes" id="UP000234585">
    <property type="component" value="Unassembled WGS sequence"/>
</dbReference>
<dbReference type="InterPro" id="IPR055936">
    <property type="entry name" value="DUF7514"/>
</dbReference>
<dbReference type="STRING" id="41067.A0A2I2FHT7"/>
<protein>
    <recommendedName>
        <fullName evidence="2">DUF7514 domain-containing protein</fullName>
    </recommendedName>
</protein>